<evidence type="ECO:0000259" key="1">
    <source>
        <dbReference type="Pfam" id="PF00188"/>
    </source>
</evidence>
<organism evidence="2 3">
    <name type="scientific">Lutibacter flavus</name>
    <dbReference type="NCBI Taxonomy" id="691689"/>
    <lineage>
        <taxon>Bacteria</taxon>
        <taxon>Pseudomonadati</taxon>
        <taxon>Bacteroidota</taxon>
        <taxon>Flavobacteriia</taxon>
        <taxon>Flavobacteriales</taxon>
        <taxon>Flavobacteriaceae</taxon>
        <taxon>Lutibacter</taxon>
    </lineage>
</organism>
<sequence length="179" mass="20173">MKSTPFKSTLLKLLVFIKNVSFVAFSFLLFSCSPEDDGIYFEHSTNEIVLTKTTYSEMESEILRLVNAHRESINLSKLDLMEAISSEANEHTSYMISEGQASHDNFSQRAQNLITYSNAKAVGENVAYGYTTPHGVVNGWLDSASHRKVIENPNFTYFGVSMKSDSKGKNYFTHIFISK</sequence>
<dbReference type="PANTHER" id="PTHR31157:SF1">
    <property type="entry name" value="SCP DOMAIN-CONTAINING PROTEIN"/>
    <property type="match status" value="1"/>
</dbReference>
<dbReference type="Pfam" id="PF00188">
    <property type="entry name" value="CAP"/>
    <property type="match status" value="1"/>
</dbReference>
<proteinExistence type="predicted"/>
<dbReference type="Proteomes" id="UP000198412">
    <property type="component" value="Unassembled WGS sequence"/>
</dbReference>
<gene>
    <name evidence="2" type="ORF">SAMN04488111_2549</name>
</gene>
<dbReference type="InterPro" id="IPR035940">
    <property type="entry name" value="CAP_sf"/>
</dbReference>
<dbReference type="EMBL" id="FZNX01000004">
    <property type="protein sequence ID" value="SNR69941.1"/>
    <property type="molecule type" value="Genomic_DNA"/>
</dbReference>
<dbReference type="CDD" id="cd05379">
    <property type="entry name" value="CAP_bacterial"/>
    <property type="match status" value="1"/>
</dbReference>
<accession>A0A238YGT5</accession>
<keyword evidence="3" id="KW-1185">Reference proteome</keyword>
<dbReference type="InterPro" id="IPR014044">
    <property type="entry name" value="CAP_dom"/>
</dbReference>
<evidence type="ECO:0000313" key="2">
    <source>
        <dbReference type="EMBL" id="SNR69941.1"/>
    </source>
</evidence>
<dbReference type="AlphaFoldDB" id="A0A238YGT5"/>
<protein>
    <submittedName>
        <fullName evidence="2">Cysteine-rich secretory protein family protein</fullName>
    </submittedName>
</protein>
<dbReference type="OrthoDB" id="982527at2"/>
<dbReference type="SUPFAM" id="SSF55797">
    <property type="entry name" value="PR-1-like"/>
    <property type="match status" value="1"/>
</dbReference>
<feature type="domain" description="SCP" evidence="1">
    <location>
        <begin position="63"/>
        <end position="173"/>
    </location>
</feature>
<dbReference type="RefSeq" id="WP_089378823.1">
    <property type="nucleotide sequence ID" value="NZ_FZNX01000004.1"/>
</dbReference>
<dbReference type="PANTHER" id="PTHR31157">
    <property type="entry name" value="SCP DOMAIN-CONTAINING PROTEIN"/>
    <property type="match status" value="1"/>
</dbReference>
<reference evidence="3" key="1">
    <citation type="submission" date="2017-06" db="EMBL/GenBank/DDBJ databases">
        <authorList>
            <person name="Varghese N."/>
            <person name="Submissions S."/>
        </authorList>
    </citation>
    <scope>NUCLEOTIDE SEQUENCE [LARGE SCALE GENOMIC DNA]</scope>
    <source>
        <strain evidence="3">DSM 27993</strain>
    </source>
</reference>
<dbReference type="PROSITE" id="PS51257">
    <property type="entry name" value="PROKAR_LIPOPROTEIN"/>
    <property type="match status" value="1"/>
</dbReference>
<name>A0A238YGT5_9FLAO</name>
<evidence type="ECO:0000313" key="3">
    <source>
        <dbReference type="Proteomes" id="UP000198412"/>
    </source>
</evidence>
<dbReference type="Gene3D" id="3.40.33.10">
    <property type="entry name" value="CAP"/>
    <property type="match status" value="1"/>
</dbReference>